<dbReference type="EMBL" id="GBRH01273334">
    <property type="protein sequence ID" value="JAD24561.1"/>
    <property type="molecule type" value="Transcribed_RNA"/>
</dbReference>
<protein>
    <submittedName>
        <fullName evidence="1">Uncharacterized protein</fullName>
    </submittedName>
</protein>
<reference evidence="1" key="1">
    <citation type="submission" date="2014-09" db="EMBL/GenBank/DDBJ databases">
        <authorList>
            <person name="Magalhaes I.L.F."/>
            <person name="Oliveira U."/>
            <person name="Santos F.R."/>
            <person name="Vidigal T.H.D.A."/>
            <person name="Brescovit A.D."/>
            <person name="Santos A.J."/>
        </authorList>
    </citation>
    <scope>NUCLEOTIDE SEQUENCE</scope>
    <source>
        <tissue evidence="1">Shoot tissue taken approximately 20 cm above the soil surface</tissue>
    </source>
</reference>
<reference evidence="1" key="2">
    <citation type="journal article" date="2015" name="Data Brief">
        <title>Shoot transcriptome of the giant reed, Arundo donax.</title>
        <authorList>
            <person name="Barrero R.A."/>
            <person name="Guerrero F.D."/>
            <person name="Moolhuijzen P."/>
            <person name="Goolsby J.A."/>
            <person name="Tidwell J."/>
            <person name="Bellgard S.E."/>
            <person name="Bellgard M.I."/>
        </authorList>
    </citation>
    <scope>NUCLEOTIDE SEQUENCE</scope>
    <source>
        <tissue evidence="1">Shoot tissue taken approximately 20 cm above the soil surface</tissue>
    </source>
</reference>
<name>A0A0A8YEL1_ARUDO</name>
<evidence type="ECO:0000313" key="1">
    <source>
        <dbReference type="EMBL" id="JAD24561.1"/>
    </source>
</evidence>
<sequence length="22" mass="2530">MDAMKLEVTHRPSLVQPKACQF</sequence>
<accession>A0A0A8YEL1</accession>
<organism evidence="1">
    <name type="scientific">Arundo donax</name>
    <name type="common">Giant reed</name>
    <name type="synonym">Donax arundinaceus</name>
    <dbReference type="NCBI Taxonomy" id="35708"/>
    <lineage>
        <taxon>Eukaryota</taxon>
        <taxon>Viridiplantae</taxon>
        <taxon>Streptophyta</taxon>
        <taxon>Embryophyta</taxon>
        <taxon>Tracheophyta</taxon>
        <taxon>Spermatophyta</taxon>
        <taxon>Magnoliopsida</taxon>
        <taxon>Liliopsida</taxon>
        <taxon>Poales</taxon>
        <taxon>Poaceae</taxon>
        <taxon>PACMAD clade</taxon>
        <taxon>Arundinoideae</taxon>
        <taxon>Arundineae</taxon>
        <taxon>Arundo</taxon>
    </lineage>
</organism>
<proteinExistence type="predicted"/>
<dbReference type="AlphaFoldDB" id="A0A0A8YEL1"/>